<evidence type="ECO:0000256" key="1">
    <source>
        <dbReference type="SAM" id="MobiDB-lite"/>
    </source>
</evidence>
<dbReference type="AlphaFoldDB" id="A0A8J5CJ50"/>
<sequence>MEGKKFSQGARDFSQRRVYFSWCPPSQPNLHPAQAEHYCRPFPLKGPPGGFPESALRTTLGDSLIRKISARGFYGSIVRPPGARFLLGPEPKACPRTPRVFVGPLSPADCPDAVDGCGSSPRRGVALPFRGGPMLTQGGGSKAFKSPNAALPLSWRTRSPLFSLGLEVSISSRPYLPNPRSFQTRRDRADGGARFGVSLPSPSPDPDSGQDLPGGLWLLKAGRRLRAFPLLTSWPRGCGMETSVNSFMEKGGPLILGPVPAPRLAVPIGLPLPFTGASF</sequence>
<comment type="caution">
    <text evidence="2">The sequence shown here is derived from an EMBL/GenBank/DDBJ whole genome shotgun (WGS) entry which is preliminary data.</text>
</comment>
<evidence type="ECO:0000313" key="3">
    <source>
        <dbReference type="Proteomes" id="UP000770661"/>
    </source>
</evidence>
<gene>
    <name evidence="2" type="ORF">GWK47_017360</name>
</gene>
<organism evidence="2 3">
    <name type="scientific">Chionoecetes opilio</name>
    <name type="common">Atlantic snow crab</name>
    <name type="synonym">Cancer opilio</name>
    <dbReference type="NCBI Taxonomy" id="41210"/>
    <lineage>
        <taxon>Eukaryota</taxon>
        <taxon>Metazoa</taxon>
        <taxon>Ecdysozoa</taxon>
        <taxon>Arthropoda</taxon>
        <taxon>Crustacea</taxon>
        <taxon>Multicrustacea</taxon>
        <taxon>Malacostraca</taxon>
        <taxon>Eumalacostraca</taxon>
        <taxon>Eucarida</taxon>
        <taxon>Decapoda</taxon>
        <taxon>Pleocyemata</taxon>
        <taxon>Brachyura</taxon>
        <taxon>Eubrachyura</taxon>
        <taxon>Majoidea</taxon>
        <taxon>Majidae</taxon>
        <taxon>Chionoecetes</taxon>
    </lineage>
</organism>
<dbReference type="EMBL" id="JACEEZ010021963">
    <property type="protein sequence ID" value="KAG0712920.1"/>
    <property type="molecule type" value="Genomic_DNA"/>
</dbReference>
<dbReference type="Proteomes" id="UP000770661">
    <property type="component" value="Unassembled WGS sequence"/>
</dbReference>
<feature type="region of interest" description="Disordered" evidence="1">
    <location>
        <begin position="178"/>
        <end position="212"/>
    </location>
</feature>
<reference evidence="2" key="1">
    <citation type="submission" date="2020-07" db="EMBL/GenBank/DDBJ databases">
        <title>The High-quality genome of the commercially important snow crab, Chionoecetes opilio.</title>
        <authorList>
            <person name="Jeong J.-H."/>
            <person name="Ryu S."/>
        </authorList>
    </citation>
    <scope>NUCLEOTIDE SEQUENCE</scope>
    <source>
        <strain evidence="2">MADBK_172401_WGS</strain>
        <tissue evidence="2">Digestive gland</tissue>
    </source>
</reference>
<proteinExistence type="predicted"/>
<keyword evidence="3" id="KW-1185">Reference proteome</keyword>
<evidence type="ECO:0000313" key="2">
    <source>
        <dbReference type="EMBL" id="KAG0712920.1"/>
    </source>
</evidence>
<name>A0A8J5CJ50_CHIOP</name>
<protein>
    <submittedName>
        <fullName evidence="2">Uncharacterized protein</fullName>
    </submittedName>
</protein>
<accession>A0A8J5CJ50</accession>